<evidence type="ECO:0000313" key="2">
    <source>
        <dbReference type="Proteomes" id="UP000663823"/>
    </source>
</evidence>
<reference evidence="1" key="1">
    <citation type="submission" date="2021-02" db="EMBL/GenBank/DDBJ databases">
        <authorList>
            <person name="Nowell W R."/>
        </authorList>
    </citation>
    <scope>NUCLEOTIDE SEQUENCE</scope>
</reference>
<gene>
    <name evidence="1" type="ORF">OTI717_LOCUS41823</name>
</gene>
<proteinExistence type="predicted"/>
<sequence length="71" mass="7834">RQGSKIVICTDGLANRGLGSLETAQDERVDEALKLEALAQGNRFYAELTERAREKGVSISVITIAVRLLRY</sequence>
<organism evidence="1 2">
    <name type="scientific">Rotaria sordida</name>
    <dbReference type="NCBI Taxonomy" id="392033"/>
    <lineage>
        <taxon>Eukaryota</taxon>
        <taxon>Metazoa</taxon>
        <taxon>Spiralia</taxon>
        <taxon>Gnathifera</taxon>
        <taxon>Rotifera</taxon>
        <taxon>Eurotatoria</taxon>
        <taxon>Bdelloidea</taxon>
        <taxon>Philodinida</taxon>
        <taxon>Philodinidae</taxon>
        <taxon>Rotaria</taxon>
    </lineage>
</organism>
<dbReference type="Proteomes" id="UP000663823">
    <property type="component" value="Unassembled WGS sequence"/>
</dbReference>
<protein>
    <submittedName>
        <fullName evidence="1">Uncharacterized protein</fullName>
    </submittedName>
</protein>
<dbReference type="AlphaFoldDB" id="A0A820HI77"/>
<evidence type="ECO:0000313" key="1">
    <source>
        <dbReference type="EMBL" id="CAF4293891.1"/>
    </source>
</evidence>
<accession>A0A820HI77</accession>
<dbReference type="InterPro" id="IPR036465">
    <property type="entry name" value="vWFA_dom_sf"/>
</dbReference>
<dbReference type="Gene3D" id="3.40.50.410">
    <property type="entry name" value="von Willebrand factor, type A domain"/>
    <property type="match status" value="1"/>
</dbReference>
<feature type="non-terminal residue" evidence="1">
    <location>
        <position position="71"/>
    </location>
</feature>
<name>A0A820HI77_9BILA</name>
<dbReference type="EMBL" id="CAJOAX010044914">
    <property type="protein sequence ID" value="CAF4293891.1"/>
    <property type="molecule type" value="Genomic_DNA"/>
</dbReference>
<comment type="caution">
    <text evidence="1">The sequence shown here is derived from an EMBL/GenBank/DDBJ whole genome shotgun (WGS) entry which is preliminary data.</text>
</comment>